<organism evidence="1 2">
    <name type="scientific">Digitaria exilis</name>
    <dbReference type="NCBI Taxonomy" id="1010633"/>
    <lineage>
        <taxon>Eukaryota</taxon>
        <taxon>Viridiplantae</taxon>
        <taxon>Streptophyta</taxon>
        <taxon>Embryophyta</taxon>
        <taxon>Tracheophyta</taxon>
        <taxon>Spermatophyta</taxon>
        <taxon>Magnoliopsida</taxon>
        <taxon>Liliopsida</taxon>
        <taxon>Poales</taxon>
        <taxon>Poaceae</taxon>
        <taxon>PACMAD clade</taxon>
        <taxon>Panicoideae</taxon>
        <taxon>Panicodae</taxon>
        <taxon>Paniceae</taxon>
        <taxon>Anthephorinae</taxon>
        <taxon>Digitaria</taxon>
    </lineage>
</organism>
<reference evidence="1" key="1">
    <citation type="submission" date="2020-07" db="EMBL/GenBank/DDBJ databases">
        <title>Genome sequence and genetic diversity analysis of an under-domesticated orphan crop, white fonio (Digitaria exilis).</title>
        <authorList>
            <person name="Bennetzen J.L."/>
            <person name="Chen S."/>
            <person name="Ma X."/>
            <person name="Wang X."/>
            <person name="Yssel A.E.J."/>
            <person name="Chaluvadi S.R."/>
            <person name="Johnson M."/>
            <person name="Gangashetty P."/>
            <person name="Hamidou F."/>
            <person name="Sanogo M.D."/>
            <person name="Zwaenepoel A."/>
            <person name="Wallace J."/>
            <person name="Van De Peer Y."/>
            <person name="Van Deynze A."/>
        </authorList>
    </citation>
    <scope>NUCLEOTIDE SEQUENCE</scope>
    <source>
        <tissue evidence="1">Leaves</tissue>
    </source>
</reference>
<sequence length="13" mass="1462">MLYIPCLGNPLNN</sequence>
<gene>
    <name evidence="1" type="ORF">HU200_041518</name>
</gene>
<dbReference type="Proteomes" id="UP000636709">
    <property type="component" value="Unassembled WGS sequence"/>
</dbReference>
<evidence type="ECO:0000313" key="2">
    <source>
        <dbReference type="Proteomes" id="UP000636709"/>
    </source>
</evidence>
<proteinExistence type="predicted"/>
<accession>A0A835EJ33</accession>
<comment type="caution">
    <text evidence="1">The sequence shown here is derived from an EMBL/GenBank/DDBJ whole genome shotgun (WGS) entry which is preliminary data.</text>
</comment>
<evidence type="ECO:0000313" key="1">
    <source>
        <dbReference type="EMBL" id="KAF8689886.1"/>
    </source>
</evidence>
<protein>
    <submittedName>
        <fullName evidence="1">Uncharacterized protein</fullName>
    </submittedName>
</protein>
<dbReference type="EMBL" id="JACEFO010001996">
    <property type="protein sequence ID" value="KAF8689886.1"/>
    <property type="molecule type" value="Genomic_DNA"/>
</dbReference>
<keyword evidence="2" id="KW-1185">Reference proteome</keyword>
<name>A0A835EJ33_9POAL</name>